<evidence type="ECO:0000313" key="3">
    <source>
        <dbReference type="Proteomes" id="UP000235598"/>
    </source>
</evidence>
<dbReference type="SUPFAM" id="SSF55811">
    <property type="entry name" value="Nudix"/>
    <property type="match status" value="1"/>
</dbReference>
<dbReference type="OrthoDB" id="3266865at2"/>
<accession>A0A2N6VNT8</accession>
<dbReference type="EMBL" id="JAFBCP010000001">
    <property type="protein sequence ID" value="MBM7816766.1"/>
    <property type="molecule type" value="Genomic_DNA"/>
</dbReference>
<reference evidence="1 4" key="2">
    <citation type="submission" date="2021-01" db="EMBL/GenBank/DDBJ databases">
        <title>Sequencing the genomes of 1000 actinobacteria strains.</title>
        <authorList>
            <person name="Klenk H.-P."/>
        </authorList>
    </citation>
    <scope>NUCLEOTIDE SEQUENCE [LARGE SCALE GENOMIC DNA]</scope>
    <source>
        <strain evidence="1 4">DSM 13657</strain>
    </source>
</reference>
<dbReference type="RefSeq" id="WP_102238829.1">
    <property type="nucleotide sequence ID" value="NZ_JAFBCP010000001.1"/>
</dbReference>
<dbReference type="Pfam" id="PF16262">
    <property type="entry name" value="DUF4916"/>
    <property type="match status" value="1"/>
</dbReference>
<gene>
    <name evidence="2" type="ORF">CJ199_05325</name>
    <name evidence="1" type="ORF">JOE56_001460</name>
</gene>
<evidence type="ECO:0000313" key="4">
    <source>
        <dbReference type="Proteomes" id="UP000809290"/>
    </source>
</evidence>
<evidence type="ECO:0000313" key="1">
    <source>
        <dbReference type="EMBL" id="MBM7816766.1"/>
    </source>
</evidence>
<dbReference type="Proteomes" id="UP000235598">
    <property type="component" value="Unassembled WGS sequence"/>
</dbReference>
<keyword evidence="4" id="KW-1185">Reference proteome</keyword>
<reference evidence="2 3" key="1">
    <citation type="submission" date="2017-09" db="EMBL/GenBank/DDBJ databases">
        <title>Bacterial strain isolated from the female urinary microbiota.</title>
        <authorList>
            <person name="Thomas-White K."/>
            <person name="Kumar N."/>
            <person name="Forster S."/>
            <person name="Putonti C."/>
            <person name="Lawley T."/>
            <person name="Wolfe A.J."/>
        </authorList>
    </citation>
    <scope>NUCLEOTIDE SEQUENCE [LARGE SCALE GENOMIC DNA]</scope>
    <source>
        <strain evidence="2 3">UMB1301</strain>
    </source>
</reference>
<name>A0A2N6VNT8_9MICO</name>
<dbReference type="EMBL" id="PNHK01000002">
    <property type="protein sequence ID" value="PMD05815.1"/>
    <property type="molecule type" value="Genomic_DNA"/>
</dbReference>
<organism evidence="2 3">
    <name type="scientific">Brevibacterium paucivorans</name>
    <dbReference type="NCBI Taxonomy" id="170994"/>
    <lineage>
        <taxon>Bacteria</taxon>
        <taxon>Bacillati</taxon>
        <taxon>Actinomycetota</taxon>
        <taxon>Actinomycetes</taxon>
        <taxon>Micrococcales</taxon>
        <taxon>Brevibacteriaceae</taxon>
        <taxon>Brevibacterium</taxon>
    </lineage>
</organism>
<proteinExistence type="predicted"/>
<dbReference type="Gene3D" id="3.90.79.10">
    <property type="entry name" value="Nucleoside Triphosphate Pyrophosphohydrolase"/>
    <property type="match status" value="1"/>
</dbReference>
<protein>
    <submittedName>
        <fullName evidence="1">ADP-ribose pyrophosphatase YjhB (NUDIX family)</fullName>
    </submittedName>
    <submittedName>
        <fullName evidence="2">DUF4916 domain-containing protein</fullName>
    </submittedName>
</protein>
<sequence>MTRTALDYDENWLEPEELNRLRRKLPLTYVHGVPVQVSDSGEVERIGLLLRTLPDQTLGREIVGGRVRFHETLRSALARHCEQDLGPLALPVFPTSLTPFHVAEYFPTQGVSNYYDPRQHAVALCYILQVRGECTPRQDALSFDWFTPQELLRDDIIADMCHGQHHIVKAALAHLGILP</sequence>
<evidence type="ECO:0000313" key="2">
    <source>
        <dbReference type="EMBL" id="PMD05815.1"/>
    </source>
</evidence>
<dbReference type="AlphaFoldDB" id="A0A2N6VNT8"/>
<comment type="caution">
    <text evidence="2">The sequence shown here is derived from an EMBL/GenBank/DDBJ whole genome shotgun (WGS) entry which is preliminary data.</text>
</comment>
<dbReference type="Proteomes" id="UP000809290">
    <property type="component" value="Unassembled WGS sequence"/>
</dbReference>
<dbReference type="InterPro" id="IPR015797">
    <property type="entry name" value="NUDIX_hydrolase-like_dom_sf"/>
</dbReference>
<dbReference type="InterPro" id="IPR032582">
    <property type="entry name" value="DUF4916"/>
</dbReference>